<name>A0A1Y1VV25_9FUNG</name>
<evidence type="ECO:0000313" key="3">
    <source>
        <dbReference type="Proteomes" id="UP000193922"/>
    </source>
</evidence>
<evidence type="ECO:0008006" key="4">
    <source>
        <dbReference type="Google" id="ProtNLM"/>
    </source>
</evidence>
<reference evidence="2 3" key="1">
    <citation type="submission" date="2016-07" db="EMBL/GenBank/DDBJ databases">
        <title>Pervasive Adenine N6-methylation of Active Genes in Fungi.</title>
        <authorList>
            <consortium name="DOE Joint Genome Institute"/>
            <person name="Mondo S.J."/>
            <person name="Dannebaum R.O."/>
            <person name="Kuo R.C."/>
            <person name="Labutti K."/>
            <person name="Haridas S."/>
            <person name="Kuo A."/>
            <person name="Salamov A."/>
            <person name="Ahrendt S.R."/>
            <person name="Lipzen A."/>
            <person name="Sullivan W."/>
            <person name="Andreopoulos W.B."/>
            <person name="Clum A."/>
            <person name="Lindquist E."/>
            <person name="Daum C."/>
            <person name="Ramamoorthy G.K."/>
            <person name="Gryganskyi A."/>
            <person name="Culley D."/>
            <person name="Magnuson J.K."/>
            <person name="James T.Y."/>
            <person name="O'Malley M.A."/>
            <person name="Stajich J.E."/>
            <person name="Spatafora J.W."/>
            <person name="Visel A."/>
            <person name="Grigoriev I.V."/>
        </authorList>
    </citation>
    <scope>NUCLEOTIDE SEQUENCE [LARGE SCALE GENOMIC DNA]</scope>
    <source>
        <strain evidence="2 3">ATCC 12442</strain>
    </source>
</reference>
<accession>A0A1Y1VV25</accession>
<sequence length="227" mass="25083">MDRHIRYLATHNSQRSGRQPFCTHFVVDDSDELCSEDLATLQALESALAPPNQLAASMPDHLKLTGSSPLSSMGHLEFPMVVQSGWLRACWKAKQRVDETAYLLSLPDSMAAARQESADTVPVPVSNRSDSQVMAESAKHVTSSRRSRVSGVGADSNGLAIPILRPQSSTSGSALYQGGKWRWRQESTKHRIDGWSTDRCSMGGVRPFYGRQKRCPAEPREPARYIN</sequence>
<comment type="caution">
    <text evidence="2">The sequence shown here is derived from an EMBL/GenBank/DDBJ whole genome shotgun (WGS) entry which is preliminary data.</text>
</comment>
<keyword evidence="3" id="KW-1185">Reference proteome</keyword>
<dbReference type="Gene3D" id="3.40.50.10190">
    <property type="entry name" value="BRCT domain"/>
    <property type="match status" value="1"/>
</dbReference>
<organism evidence="2 3">
    <name type="scientific">Linderina pennispora</name>
    <dbReference type="NCBI Taxonomy" id="61395"/>
    <lineage>
        <taxon>Eukaryota</taxon>
        <taxon>Fungi</taxon>
        <taxon>Fungi incertae sedis</taxon>
        <taxon>Zoopagomycota</taxon>
        <taxon>Kickxellomycotina</taxon>
        <taxon>Kickxellomycetes</taxon>
        <taxon>Kickxellales</taxon>
        <taxon>Kickxellaceae</taxon>
        <taxon>Linderina</taxon>
    </lineage>
</organism>
<proteinExistence type="predicted"/>
<dbReference type="SUPFAM" id="SSF52113">
    <property type="entry name" value="BRCT domain"/>
    <property type="match status" value="1"/>
</dbReference>
<dbReference type="EMBL" id="MCFD01000079">
    <property type="protein sequence ID" value="ORX64614.1"/>
    <property type="molecule type" value="Genomic_DNA"/>
</dbReference>
<dbReference type="InterPro" id="IPR036420">
    <property type="entry name" value="BRCT_dom_sf"/>
</dbReference>
<feature type="compositionally biased region" description="Basic and acidic residues" evidence="1">
    <location>
        <begin position="215"/>
        <end position="227"/>
    </location>
</feature>
<evidence type="ECO:0000313" key="2">
    <source>
        <dbReference type="EMBL" id="ORX64614.1"/>
    </source>
</evidence>
<feature type="region of interest" description="Disordered" evidence="1">
    <location>
        <begin position="206"/>
        <end position="227"/>
    </location>
</feature>
<protein>
    <recommendedName>
        <fullName evidence="4">BRCT domain-containing protein</fullName>
    </recommendedName>
</protein>
<dbReference type="RefSeq" id="XP_040739310.1">
    <property type="nucleotide sequence ID" value="XM_040883747.1"/>
</dbReference>
<dbReference type="GeneID" id="63800395"/>
<dbReference type="Proteomes" id="UP000193922">
    <property type="component" value="Unassembled WGS sequence"/>
</dbReference>
<dbReference type="AlphaFoldDB" id="A0A1Y1VV25"/>
<gene>
    <name evidence="2" type="ORF">DL89DRAFT_168104</name>
</gene>
<evidence type="ECO:0000256" key="1">
    <source>
        <dbReference type="SAM" id="MobiDB-lite"/>
    </source>
</evidence>